<evidence type="ECO:0000313" key="2">
    <source>
        <dbReference type="Proteomes" id="UP000286235"/>
    </source>
</evidence>
<proteinExistence type="predicted"/>
<sequence>MPLFRMELPIDVFRSSPRLPKFLVYFLRDMHMNGDKNNELGGIGG</sequence>
<comment type="caution">
    <text evidence="1">The sequence shown here is derived from an EMBL/GenBank/DDBJ whole genome shotgun (WGS) entry which is preliminary data.</text>
</comment>
<evidence type="ECO:0000313" key="1">
    <source>
        <dbReference type="EMBL" id="RKO63270.1"/>
    </source>
</evidence>
<gene>
    <name evidence="1" type="ORF">Cdeb_03074</name>
</gene>
<name>A0A420VI86_9BACI</name>
<keyword evidence="2" id="KW-1185">Reference proteome</keyword>
<organism evidence="1 2">
    <name type="scientific">Caldibacillus debilis GB1</name>
    <dbReference type="NCBI Taxonomy" id="1339248"/>
    <lineage>
        <taxon>Bacteria</taxon>
        <taxon>Bacillati</taxon>
        <taxon>Bacillota</taxon>
        <taxon>Bacilli</taxon>
        <taxon>Bacillales</taxon>
        <taxon>Bacillaceae</taxon>
        <taxon>Caldibacillus</taxon>
    </lineage>
</organism>
<dbReference type="AlphaFoldDB" id="A0A420VI86"/>
<accession>A0A420VI86</accession>
<reference evidence="1 2" key="1">
    <citation type="submission" date="2013-12" db="EMBL/GenBank/DDBJ databases">
        <title>Genome and proteome characterization of Caldibacillus debilis GB1 derived from a cellulolytic aero-tolerant co-culture.</title>
        <authorList>
            <person name="Wushke S.T."/>
            <person name="Zhang X."/>
            <person name="Fristensky B."/>
            <person name="Wilkins J.A."/>
            <person name="Levin D.B."/>
            <person name="Sparling R."/>
        </authorList>
    </citation>
    <scope>NUCLEOTIDE SEQUENCE [LARGE SCALE GENOMIC DNA]</scope>
    <source>
        <strain evidence="1 2">GB1</strain>
    </source>
</reference>
<dbReference type="EMBL" id="AZRV01000010">
    <property type="protein sequence ID" value="RKO63270.1"/>
    <property type="molecule type" value="Genomic_DNA"/>
</dbReference>
<protein>
    <submittedName>
        <fullName evidence="1">Uncharacterized protein</fullName>
    </submittedName>
</protein>
<dbReference type="Proteomes" id="UP000286235">
    <property type="component" value="Unassembled WGS sequence"/>
</dbReference>